<comment type="caution">
    <text evidence="2">The sequence shown here is derived from an EMBL/GenBank/DDBJ whole genome shotgun (WGS) entry which is preliminary data.</text>
</comment>
<dbReference type="InterPro" id="IPR021257">
    <property type="entry name" value="DUF2809"/>
</dbReference>
<evidence type="ECO:0000313" key="2">
    <source>
        <dbReference type="EMBL" id="GAA1699192.1"/>
    </source>
</evidence>
<feature type="transmembrane region" description="Helical" evidence="1">
    <location>
        <begin position="95"/>
        <end position="111"/>
    </location>
</feature>
<protein>
    <submittedName>
        <fullName evidence="2">DUF2809 domain-containing protein</fullName>
    </submittedName>
</protein>
<evidence type="ECO:0000256" key="1">
    <source>
        <dbReference type="SAM" id="Phobius"/>
    </source>
</evidence>
<dbReference type="Proteomes" id="UP001500280">
    <property type="component" value="Unassembled WGS sequence"/>
</dbReference>
<sequence length="117" mass="12748">MLRPWLAIPVVLALGLGVRAFADGDFAKYAGVALYTTLIYALVSFWLRPLWAAVAATGFSWAVEFFQLTGIPAELEERSSLAHLVLGSTFNAPDLLWYAVGAGLGVLIVKREHRSAR</sequence>
<evidence type="ECO:0000313" key="3">
    <source>
        <dbReference type="Proteomes" id="UP001500280"/>
    </source>
</evidence>
<organism evidence="2 3">
    <name type="scientific">Kribbella yunnanensis</name>
    <dbReference type="NCBI Taxonomy" id="190194"/>
    <lineage>
        <taxon>Bacteria</taxon>
        <taxon>Bacillati</taxon>
        <taxon>Actinomycetota</taxon>
        <taxon>Actinomycetes</taxon>
        <taxon>Propionibacteriales</taxon>
        <taxon>Kribbellaceae</taxon>
        <taxon>Kribbella</taxon>
    </lineage>
</organism>
<name>A0ABP4U8P8_9ACTN</name>
<feature type="transmembrane region" description="Helical" evidence="1">
    <location>
        <begin position="30"/>
        <end position="47"/>
    </location>
</feature>
<dbReference type="EMBL" id="BAAANF010000017">
    <property type="protein sequence ID" value="GAA1699192.1"/>
    <property type="molecule type" value="Genomic_DNA"/>
</dbReference>
<keyword evidence="3" id="KW-1185">Reference proteome</keyword>
<accession>A0ABP4U8P8</accession>
<keyword evidence="1" id="KW-0472">Membrane</keyword>
<dbReference type="RefSeq" id="WP_344157241.1">
    <property type="nucleotide sequence ID" value="NZ_BAAANF010000017.1"/>
</dbReference>
<dbReference type="Pfam" id="PF10990">
    <property type="entry name" value="DUF2809"/>
    <property type="match status" value="1"/>
</dbReference>
<proteinExistence type="predicted"/>
<keyword evidence="1" id="KW-1133">Transmembrane helix</keyword>
<reference evidence="3" key="1">
    <citation type="journal article" date="2019" name="Int. J. Syst. Evol. Microbiol.">
        <title>The Global Catalogue of Microorganisms (GCM) 10K type strain sequencing project: providing services to taxonomists for standard genome sequencing and annotation.</title>
        <authorList>
            <consortium name="The Broad Institute Genomics Platform"/>
            <consortium name="The Broad Institute Genome Sequencing Center for Infectious Disease"/>
            <person name="Wu L."/>
            <person name="Ma J."/>
        </authorList>
    </citation>
    <scope>NUCLEOTIDE SEQUENCE [LARGE SCALE GENOMIC DNA]</scope>
    <source>
        <strain evidence="3">JCM 14307</strain>
    </source>
</reference>
<gene>
    <name evidence="2" type="ORF">GCM10009745_52160</name>
</gene>
<keyword evidence="1" id="KW-0812">Transmembrane</keyword>